<dbReference type="GO" id="GO:0009166">
    <property type="term" value="P:nucleotide catabolic process"/>
    <property type="evidence" value="ECO:0007669"/>
    <property type="project" value="InterPro"/>
</dbReference>
<evidence type="ECO:0000259" key="5">
    <source>
        <dbReference type="Pfam" id="PF02872"/>
    </source>
</evidence>
<dbReference type="EC" id="3.1.3.5" evidence="6"/>
<name>G2E476_9GAMM</name>
<dbReference type="eggNOG" id="COG0737">
    <property type="taxonomic scope" value="Bacteria"/>
</dbReference>
<dbReference type="GO" id="GO:0008768">
    <property type="term" value="F:UDP-sugar diphosphatase activity"/>
    <property type="evidence" value="ECO:0007669"/>
    <property type="project" value="TreeGrafter"/>
</dbReference>
<dbReference type="InterPro" id="IPR006146">
    <property type="entry name" value="5'-Nucleotdase_CS"/>
</dbReference>
<dbReference type="SUPFAM" id="SSF56300">
    <property type="entry name" value="Metallo-dependent phosphatases"/>
    <property type="match status" value="1"/>
</dbReference>
<dbReference type="Gene3D" id="3.90.780.10">
    <property type="entry name" value="5'-Nucleotidase, C-terminal domain"/>
    <property type="match status" value="1"/>
</dbReference>
<dbReference type="PANTHER" id="PTHR11575">
    <property type="entry name" value="5'-NUCLEOTIDASE-RELATED"/>
    <property type="match status" value="1"/>
</dbReference>
<dbReference type="AlphaFoldDB" id="G2E476"/>
<dbReference type="STRING" id="765913.ThidrDRAFT_3089"/>
<dbReference type="EMBL" id="AFWT01000023">
    <property type="protein sequence ID" value="EGV29803.1"/>
    <property type="molecule type" value="Genomic_DNA"/>
</dbReference>
<proteinExistence type="inferred from homology"/>
<dbReference type="PATRIC" id="fig|765913.3.peg.3157"/>
<dbReference type="GO" id="GO:0030288">
    <property type="term" value="C:outer membrane-bounded periplasmic space"/>
    <property type="evidence" value="ECO:0007669"/>
    <property type="project" value="TreeGrafter"/>
</dbReference>
<dbReference type="InterPro" id="IPR004843">
    <property type="entry name" value="Calcineurin-like_PHP"/>
</dbReference>
<protein>
    <submittedName>
        <fullName evidence="6">5'-nucleotidase</fullName>
        <ecNumber evidence="6">3.1.3.5</ecNumber>
    </submittedName>
</protein>
<keyword evidence="3 6" id="KW-0378">Hydrolase</keyword>
<dbReference type="Gene3D" id="3.60.21.10">
    <property type="match status" value="1"/>
</dbReference>
<evidence type="ECO:0000256" key="2">
    <source>
        <dbReference type="ARBA" id="ARBA00022729"/>
    </source>
</evidence>
<dbReference type="RefSeq" id="WP_007041802.1">
    <property type="nucleotide sequence ID" value="NZ_AFWT01000023.1"/>
</dbReference>
<feature type="domain" description="5'-Nucleotidase C-terminal" evidence="5">
    <location>
        <begin position="436"/>
        <end position="585"/>
    </location>
</feature>
<keyword evidence="7" id="KW-1185">Reference proteome</keyword>
<reference evidence="6 7" key="1">
    <citation type="submission" date="2011-06" db="EMBL/GenBank/DDBJ databases">
        <title>The draft genome of Thiorhodococcus drewsii AZ1.</title>
        <authorList>
            <consortium name="US DOE Joint Genome Institute (JGI-PGF)"/>
            <person name="Lucas S."/>
            <person name="Han J."/>
            <person name="Lapidus A."/>
            <person name="Cheng J.-F."/>
            <person name="Goodwin L."/>
            <person name="Pitluck S."/>
            <person name="Peters L."/>
            <person name="Land M.L."/>
            <person name="Hauser L."/>
            <person name="Vogl K."/>
            <person name="Liu Z."/>
            <person name="Imhoff J."/>
            <person name="Thiel V."/>
            <person name="Frigaard N.-U."/>
            <person name="Bryant D.A."/>
            <person name="Woyke T.J."/>
        </authorList>
    </citation>
    <scope>NUCLEOTIDE SEQUENCE [LARGE SCALE GENOMIC DNA]</scope>
    <source>
        <strain evidence="6 7">AZ1</strain>
    </source>
</reference>
<dbReference type="Pfam" id="PF02872">
    <property type="entry name" value="5_nucleotid_C"/>
    <property type="match status" value="1"/>
</dbReference>
<feature type="signal peptide" evidence="3">
    <location>
        <begin position="1"/>
        <end position="22"/>
    </location>
</feature>
<dbReference type="PANTHER" id="PTHR11575:SF24">
    <property type="entry name" value="5'-NUCLEOTIDASE"/>
    <property type="match status" value="1"/>
</dbReference>
<feature type="domain" description="Calcineurin-like phosphoesterase" evidence="4">
    <location>
        <begin position="58"/>
        <end position="288"/>
    </location>
</feature>
<evidence type="ECO:0000256" key="1">
    <source>
        <dbReference type="ARBA" id="ARBA00006654"/>
    </source>
</evidence>
<evidence type="ECO:0000313" key="7">
    <source>
        <dbReference type="Proteomes" id="UP000004200"/>
    </source>
</evidence>
<dbReference type="InterPro" id="IPR029052">
    <property type="entry name" value="Metallo-depent_PP-like"/>
</dbReference>
<comment type="caution">
    <text evidence="6">The sequence shown here is derived from an EMBL/GenBank/DDBJ whole genome shotgun (WGS) entry which is preliminary data.</text>
</comment>
<accession>G2E476</accession>
<evidence type="ECO:0000256" key="3">
    <source>
        <dbReference type="RuleBase" id="RU362119"/>
    </source>
</evidence>
<dbReference type="GO" id="GO:0046872">
    <property type="term" value="F:metal ion binding"/>
    <property type="evidence" value="ECO:0007669"/>
    <property type="project" value="InterPro"/>
</dbReference>
<dbReference type="GO" id="GO:0000166">
    <property type="term" value="F:nucleotide binding"/>
    <property type="evidence" value="ECO:0007669"/>
    <property type="project" value="UniProtKB-KW"/>
</dbReference>
<sequence>MFGKSCSLIAALIAAISIGSSAAASGLMGDTTLDAALAAGGPSGEGGPNTGGSGFNLTLIHINDHHSHIEANSGELVLGGDDSVTVDVETGGFPRVVAEIEALRSRNANVLTLHAGDAVTGTIYYSLFKGEADAAVMNQVCFDAFELGNHEFDDSDSGLAQFLGYLNADPSLCRTPVLGANVVPAVGTPLHPDAATELVRPYVVKEIGGESVGIIGLDIAHKTKVSSSPLDSTQFLDETETAQRYIDRLTAMGVDKIVLLTHYQYENDLAMAAKLRGVDAIVGGDSHTLLGERFADFGLNPAGPYPTRVRDLDGNLVCVVQAWQYSDVVGELHLNFDEAGHVSDCSGTPHLLLGDTFERDDAALEGADLQAVLDLIAATPELDIVEPDATTQSIVDYYAQDVEVLKTSLVGRATENLCLERIPGQGRSSICDVRMTQANGGDIQQLVAYAYLERSFEADVAIQNGGGVRIDIPAGDISINDVFTLLPFANTLVNLRMTGAEIRQVLEESVSAFQDVEDGSTGAYPYAANLRWDLDLSQPFGSRFSNIEIRRKGATEWSALADTDQVTVVTNDYLAAGGDGYATFETVSEDGRMVDTYIDYAQGFIDYLQQDLGGAAAGDPILAAPPQVTPVACSDYSSQTFIDAEGQLQLPDPNYPRVCE</sequence>
<dbReference type="Pfam" id="PF00149">
    <property type="entry name" value="Metallophos"/>
    <property type="match status" value="1"/>
</dbReference>
<dbReference type="PROSITE" id="PS00785">
    <property type="entry name" value="5_NUCLEOTIDASE_1"/>
    <property type="match status" value="1"/>
</dbReference>
<dbReference type="InterPro" id="IPR036907">
    <property type="entry name" value="5'-Nucleotdase_C_sf"/>
</dbReference>
<dbReference type="Proteomes" id="UP000004200">
    <property type="component" value="Unassembled WGS sequence"/>
</dbReference>
<organism evidence="6 7">
    <name type="scientific">Thiorhodococcus drewsii AZ1</name>
    <dbReference type="NCBI Taxonomy" id="765913"/>
    <lineage>
        <taxon>Bacteria</taxon>
        <taxon>Pseudomonadati</taxon>
        <taxon>Pseudomonadota</taxon>
        <taxon>Gammaproteobacteria</taxon>
        <taxon>Chromatiales</taxon>
        <taxon>Chromatiaceae</taxon>
        <taxon>Thiorhodococcus</taxon>
    </lineage>
</organism>
<gene>
    <name evidence="6" type="ORF">ThidrDRAFT_3089</name>
</gene>
<dbReference type="GO" id="GO:0008253">
    <property type="term" value="F:5'-nucleotidase activity"/>
    <property type="evidence" value="ECO:0007669"/>
    <property type="project" value="UniProtKB-EC"/>
</dbReference>
<keyword evidence="2 3" id="KW-0732">Signal</keyword>
<dbReference type="InterPro" id="IPR006179">
    <property type="entry name" value="5_nucleotidase/apyrase"/>
</dbReference>
<keyword evidence="3" id="KW-0547">Nucleotide-binding</keyword>
<dbReference type="InterPro" id="IPR008334">
    <property type="entry name" value="5'-Nucleotdase_C"/>
</dbReference>
<dbReference type="PROSITE" id="PS00786">
    <property type="entry name" value="5_NUCLEOTIDASE_2"/>
    <property type="match status" value="1"/>
</dbReference>
<dbReference type="PRINTS" id="PR01607">
    <property type="entry name" value="APYRASEFAMLY"/>
</dbReference>
<dbReference type="SUPFAM" id="SSF55816">
    <property type="entry name" value="5'-nucleotidase (syn. UDP-sugar hydrolase), C-terminal domain"/>
    <property type="match status" value="1"/>
</dbReference>
<comment type="similarity">
    <text evidence="1 3">Belongs to the 5'-nucleotidase family.</text>
</comment>
<evidence type="ECO:0000313" key="6">
    <source>
        <dbReference type="EMBL" id="EGV29803.1"/>
    </source>
</evidence>
<feature type="chain" id="PRO_5005131329" evidence="3">
    <location>
        <begin position="23"/>
        <end position="660"/>
    </location>
</feature>
<evidence type="ECO:0000259" key="4">
    <source>
        <dbReference type="Pfam" id="PF00149"/>
    </source>
</evidence>